<evidence type="ECO:0000313" key="1">
    <source>
        <dbReference type="EMBL" id="CAB4143847.1"/>
    </source>
</evidence>
<dbReference type="EMBL" id="LR796434">
    <property type="protein sequence ID" value="CAB4143847.1"/>
    <property type="molecule type" value="Genomic_DNA"/>
</dbReference>
<gene>
    <name evidence="1" type="ORF">UFOVP460_2</name>
</gene>
<proteinExistence type="predicted"/>
<sequence length="80" mass="8682">MLPPEIILGLSGPENNPTWKAVLMLLDASIESETARAISLEVKGEDRAWYCGRADALNAFKDILLNAKDEVAKGNSPNVE</sequence>
<name>A0A6J5MD72_9CAUD</name>
<organism evidence="1">
    <name type="scientific">uncultured Caudovirales phage</name>
    <dbReference type="NCBI Taxonomy" id="2100421"/>
    <lineage>
        <taxon>Viruses</taxon>
        <taxon>Duplodnaviria</taxon>
        <taxon>Heunggongvirae</taxon>
        <taxon>Uroviricota</taxon>
        <taxon>Caudoviricetes</taxon>
        <taxon>Peduoviridae</taxon>
        <taxon>Maltschvirus</taxon>
        <taxon>Maltschvirus maltsch</taxon>
    </lineage>
</organism>
<accession>A0A6J5MD72</accession>
<protein>
    <submittedName>
        <fullName evidence="1">Uncharacterized protein</fullName>
    </submittedName>
</protein>
<reference evidence="1" key="1">
    <citation type="submission" date="2020-04" db="EMBL/GenBank/DDBJ databases">
        <authorList>
            <person name="Chiriac C."/>
            <person name="Salcher M."/>
            <person name="Ghai R."/>
            <person name="Kavagutti S V."/>
        </authorList>
    </citation>
    <scope>NUCLEOTIDE SEQUENCE</scope>
</reference>